<evidence type="ECO:0000313" key="2">
    <source>
        <dbReference type="EMBL" id="EEF22709.1"/>
    </source>
</evidence>
<name>B9TN55_RICCO</name>
<proteinExistence type="predicted"/>
<protein>
    <submittedName>
        <fullName evidence="2">Uncharacterized protein</fullName>
    </submittedName>
</protein>
<feature type="region of interest" description="Disordered" evidence="1">
    <location>
        <begin position="1"/>
        <end position="22"/>
    </location>
</feature>
<accession>B9TN55</accession>
<evidence type="ECO:0000313" key="3">
    <source>
        <dbReference type="Proteomes" id="UP000008311"/>
    </source>
</evidence>
<feature type="non-terminal residue" evidence="2">
    <location>
        <position position="308"/>
    </location>
</feature>
<keyword evidence="3" id="KW-1185">Reference proteome</keyword>
<dbReference type="EMBL" id="EQ991354">
    <property type="protein sequence ID" value="EEF22709.1"/>
    <property type="molecule type" value="Genomic_DNA"/>
</dbReference>
<gene>
    <name evidence="2" type="ORF">RCOM_2014520</name>
</gene>
<feature type="compositionally biased region" description="Basic and acidic residues" evidence="1">
    <location>
        <begin position="1"/>
        <end position="20"/>
    </location>
</feature>
<sequence length="308" mass="31103">AAGGKVGDHACRRDPGEQRPHGLSGVFQRVEVAIAARGQQARIDQPRLVALAIGRAIVAVVAHAGQHAGRAVGAGAREADAIGADHAAVGHAEQAGQVKTVDRVHRAQGAAAEFAHQEAGPGRGRIQQQRIALRIQAQVCRAAARVQGHQRGDDARLADLAQAQRVEHDQAAIRRHAPLHDTEEAGGGACAVDIGQRVAGGGAGQQLPAAIAGQQVNAAAIGHVQRAVGRRQQAPAGGGALVDMAQRAQRAAGVPFAEGAAGLADLGTQRRVNHVAEIQAAIGGGADGVDFGGGRHRAPVAGQGADGA</sequence>
<dbReference type="Proteomes" id="UP000008311">
    <property type="component" value="Unassembled WGS sequence"/>
</dbReference>
<dbReference type="InParanoid" id="B9TN55"/>
<reference evidence="3" key="1">
    <citation type="journal article" date="2010" name="Nat. Biotechnol.">
        <title>Draft genome sequence of the oilseed species Ricinus communis.</title>
        <authorList>
            <person name="Chan A.P."/>
            <person name="Crabtree J."/>
            <person name="Zhao Q."/>
            <person name="Lorenzi H."/>
            <person name="Orvis J."/>
            <person name="Puiu D."/>
            <person name="Melake-Berhan A."/>
            <person name="Jones K.M."/>
            <person name="Redman J."/>
            <person name="Chen G."/>
            <person name="Cahoon E.B."/>
            <person name="Gedil M."/>
            <person name="Stanke M."/>
            <person name="Haas B.J."/>
            <person name="Wortman J.R."/>
            <person name="Fraser-Liggett C.M."/>
            <person name="Ravel J."/>
            <person name="Rabinowicz P.D."/>
        </authorList>
    </citation>
    <scope>NUCLEOTIDE SEQUENCE [LARGE SCALE GENOMIC DNA]</scope>
    <source>
        <strain evidence="3">cv. Hale</strain>
    </source>
</reference>
<feature type="non-terminal residue" evidence="2">
    <location>
        <position position="1"/>
    </location>
</feature>
<evidence type="ECO:0000256" key="1">
    <source>
        <dbReference type="SAM" id="MobiDB-lite"/>
    </source>
</evidence>
<organism evidence="2 3">
    <name type="scientific">Ricinus communis</name>
    <name type="common">Castor bean</name>
    <dbReference type="NCBI Taxonomy" id="3988"/>
    <lineage>
        <taxon>Eukaryota</taxon>
        <taxon>Viridiplantae</taxon>
        <taxon>Streptophyta</taxon>
        <taxon>Embryophyta</taxon>
        <taxon>Tracheophyta</taxon>
        <taxon>Spermatophyta</taxon>
        <taxon>Magnoliopsida</taxon>
        <taxon>eudicotyledons</taxon>
        <taxon>Gunneridae</taxon>
        <taxon>Pentapetalae</taxon>
        <taxon>rosids</taxon>
        <taxon>fabids</taxon>
        <taxon>Malpighiales</taxon>
        <taxon>Euphorbiaceae</taxon>
        <taxon>Acalyphoideae</taxon>
        <taxon>Acalypheae</taxon>
        <taxon>Ricinus</taxon>
    </lineage>
</organism>
<dbReference type="AlphaFoldDB" id="B9TN55"/>
<feature type="region of interest" description="Disordered" evidence="1">
    <location>
        <begin position="288"/>
        <end position="308"/>
    </location>
</feature>